<feature type="transmembrane region" description="Helical" evidence="1">
    <location>
        <begin position="6"/>
        <end position="30"/>
    </location>
</feature>
<sequence>MPLRPILFLIGLFSALFLTPWVTLVCAVLLAMRYHAWEVLVLGVVVDLVWLPGVSGVASIPFATLLAAALVWVLYPLRRELLFSA</sequence>
<reference evidence="3" key="1">
    <citation type="submission" date="2017-09" db="EMBL/GenBank/DDBJ databases">
        <title>Depth-based differentiation of microbial function through sediment-hosted aquifers and enrichment of novel symbionts in the deep terrestrial subsurface.</title>
        <authorList>
            <person name="Probst A.J."/>
            <person name="Ladd B."/>
            <person name="Jarett J.K."/>
            <person name="Geller-Mcgrath D.E."/>
            <person name="Sieber C.M.K."/>
            <person name="Emerson J.B."/>
            <person name="Anantharaman K."/>
            <person name="Thomas B.C."/>
            <person name="Malmstrom R."/>
            <person name="Stieglmeier M."/>
            <person name="Klingl A."/>
            <person name="Woyke T."/>
            <person name="Ryan C.M."/>
            <person name="Banfield J.F."/>
        </authorList>
    </citation>
    <scope>NUCLEOTIDE SEQUENCE [LARGE SCALE GENOMIC DNA]</scope>
</reference>
<dbReference type="EMBL" id="PFBM01000004">
    <property type="protein sequence ID" value="PIR82827.1"/>
    <property type="molecule type" value="Genomic_DNA"/>
</dbReference>
<feature type="transmembrane region" description="Helical" evidence="1">
    <location>
        <begin position="60"/>
        <end position="77"/>
    </location>
</feature>
<keyword evidence="1" id="KW-0472">Membrane</keyword>
<organism evidence="2 3">
    <name type="scientific">Candidatus Kaiserbacteria bacterium CG10_big_fil_rev_8_21_14_0_10_59_10</name>
    <dbReference type="NCBI Taxonomy" id="1974612"/>
    <lineage>
        <taxon>Bacteria</taxon>
        <taxon>Candidatus Kaiseribacteriota</taxon>
    </lineage>
</organism>
<name>A0A2H0U8V9_9BACT</name>
<protein>
    <recommendedName>
        <fullName evidence="4">Rod shape-determining protein MreD</fullName>
    </recommendedName>
</protein>
<dbReference type="AlphaFoldDB" id="A0A2H0U8V9"/>
<accession>A0A2H0U8V9</accession>
<evidence type="ECO:0000313" key="2">
    <source>
        <dbReference type="EMBL" id="PIR82827.1"/>
    </source>
</evidence>
<gene>
    <name evidence="2" type="ORF">COU20_00180</name>
</gene>
<keyword evidence="1" id="KW-1133">Transmembrane helix</keyword>
<comment type="caution">
    <text evidence="2">The sequence shown here is derived from an EMBL/GenBank/DDBJ whole genome shotgun (WGS) entry which is preliminary data.</text>
</comment>
<evidence type="ECO:0000256" key="1">
    <source>
        <dbReference type="SAM" id="Phobius"/>
    </source>
</evidence>
<evidence type="ECO:0008006" key="4">
    <source>
        <dbReference type="Google" id="ProtNLM"/>
    </source>
</evidence>
<keyword evidence="1" id="KW-0812">Transmembrane</keyword>
<proteinExistence type="predicted"/>
<evidence type="ECO:0000313" key="3">
    <source>
        <dbReference type="Proteomes" id="UP000231379"/>
    </source>
</evidence>
<dbReference type="Proteomes" id="UP000231379">
    <property type="component" value="Unassembled WGS sequence"/>
</dbReference>